<evidence type="ECO:0000313" key="2">
    <source>
        <dbReference type="Proteomes" id="UP000234328"/>
    </source>
</evidence>
<dbReference type="Pfam" id="PF11534">
    <property type="entry name" value="HTHP"/>
    <property type="match status" value="1"/>
</dbReference>
<evidence type="ECO:0000313" key="1">
    <source>
        <dbReference type="EMBL" id="PLC52499.1"/>
    </source>
</evidence>
<keyword evidence="2" id="KW-1185">Reference proteome</keyword>
<keyword evidence="1" id="KW-0575">Peroxidase</keyword>
<dbReference type="OrthoDB" id="72286at2"/>
<dbReference type="AlphaFoldDB" id="A0A2N4UBW4"/>
<dbReference type="Gene3D" id="6.10.80.10">
    <property type="entry name" value="Hexameric tyrosine-coordinated heme protein (HTHP)"/>
    <property type="match status" value="1"/>
</dbReference>
<dbReference type="InterPro" id="IPR038125">
    <property type="entry name" value="HTHP_sf"/>
</dbReference>
<organism evidence="1 2">
    <name type="scientific">Pollutimonas nitritireducens</name>
    <dbReference type="NCBI Taxonomy" id="2045209"/>
    <lineage>
        <taxon>Bacteria</taxon>
        <taxon>Pseudomonadati</taxon>
        <taxon>Pseudomonadota</taxon>
        <taxon>Betaproteobacteria</taxon>
        <taxon>Burkholderiales</taxon>
        <taxon>Alcaligenaceae</taxon>
        <taxon>Pollutimonas</taxon>
    </lineage>
</organism>
<keyword evidence="1" id="KW-0560">Oxidoreductase</keyword>
<reference evidence="1 2" key="1">
    <citation type="submission" date="2017-10" db="EMBL/GenBank/DDBJ databases">
        <title>Two draft genome sequences of Pusillimonas sp. strains isolated from a nitrate- and radionuclide-contaminated groundwater in Russia.</title>
        <authorList>
            <person name="Grouzdev D.S."/>
            <person name="Tourova T.P."/>
            <person name="Goeva M.A."/>
            <person name="Babich T.L."/>
            <person name="Sokolova D.S."/>
            <person name="Abdullin R."/>
            <person name="Poltaraus A.B."/>
            <person name="Toshchakov S.V."/>
            <person name="Nazina T.N."/>
        </authorList>
    </citation>
    <scope>NUCLEOTIDE SEQUENCE [LARGE SCALE GENOMIC DNA]</scope>
    <source>
        <strain evidence="1 2">JR1/69-2-13</strain>
    </source>
</reference>
<sequence>MKAGLTTLITDTPEAGFALAVKLSQKGVATTQTDPAIRKALRPSYAHDANSLIAVSHVVATHFQTIAAANDYWRK</sequence>
<name>A0A2N4UBW4_9BURK</name>
<dbReference type="InterPro" id="IPR021111">
    <property type="entry name" value="Hexamer_Tyr-coord_heme_pr_HTHP"/>
</dbReference>
<proteinExistence type="predicted"/>
<dbReference type="GO" id="GO:0004601">
    <property type="term" value="F:peroxidase activity"/>
    <property type="evidence" value="ECO:0007669"/>
    <property type="project" value="UniProtKB-KW"/>
</dbReference>
<dbReference type="EMBL" id="PDNV01000013">
    <property type="protein sequence ID" value="PLC52499.1"/>
    <property type="molecule type" value="Genomic_DNA"/>
</dbReference>
<protein>
    <submittedName>
        <fullName evidence="1">Peroxidase</fullName>
    </submittedName>
</protein>
<accession>A0A2N4UBW4</accession>
<comment type="caution">
    <text evidence="1">The sequence shown here is derived from an EMBL/GenBank/DDBJ whole genome shotgun (WGS) entry which is preliminary data.</text>
</comment>
<dbReference type="Proteomes" id="UP000234328">
    <property type="component" value="Unassembled WGS sequence"/>
</dbReference>
<gene>
    <name evidence="1" type="ORF">CR155_17975</name>
</gene>